<accession>A0ACB8WE01</accession>
<name>A0ACB8WE01_9TELE</name>
<reference evidence="1" key="1">
    <citation type="submission" date="2022-04" db="EMBL/GenBank/DDBJ databases">
        <title>Jade perch genome.</title>
        <authorList>
            <person name="Chao B."/>
        </authorList>
    </citation>
    <scope>NUCLEOTIDE SEQUENCE</scope>
    <source>
        <strain evidence="1">CB-2022</strain>
    </source>
</reference>
<evidence type="ECO:0000313" key="1">
    <source>
        <dbReference type="EMBL" id="KAI3366147.1"/>
    </source>
</evidence>
<dbReference type="Proteomes" id="UP000831701">
    <property type="component" value="Chromosome 11"/>
</dbReference>
<organism evidence="1 2">
    <name type="scientific">Scortum barcoo</name>
    <name type="common">barcoo grunter</name>
    <dbReference type="NCBI Taxonomy" id="214431"/>
    <lineage>
        <taxon>Eukaryota</taxon>
        <taxon>Metazoa</taxon>
        <taxon>Chordata</taxon>
        <taxon>Craniata</taxon>
        <taxon>Vertebrata</taxon>
        <taxon>Euteleostomi</taxon>
        <taxon>Actinopterygii</taxon>
        <taxon>Neopterygii</taxon>
        <taxon>Teleostei</taxon>
        <taxon>Neoteleostei</taxon>
        <taxon>Acanthomorphata</taxon>
        <taxon>Eupercaria</taxon>
        <taxon>Centrarchiformes</taxon>
        <taxon>Terapontoidei</taxon>
        <taxon>Terapontidae</taxon>
        <taxon>Scortum</taxon>
    </lineage>
</organism>
<gene>
    <name evidence="1" type="ORF">L3Q82_009969</name>
</gene>
<protein>
    <submittedName>
        <fullName evidence="1">Uncharacterized protein</fullName>
    </submittedName>
</protein>
<feature type="non-terminal residue" evidence="1">
    <location>
        <position position="1"/>
    </location>
</feature>
<evidence type="ECO:0000313" key="2">
    <source>
        <dbReference type="Proteomes" id="UP000831701"/>
    </source>
</evidence>
<proteinExistence type="predicted"/>
<dbReference type="EMBL" id="CM041541">
    <property type="protein sequence ID" value="KAI3366147.1"/>
    <property type="molecule type" value="Genomic_DNA"/>
</dbReference>
<comment type="caution">
    <text evidence="1">The sequence shown here is derived from an EMBL/GenBank/DDBJ whole genome shotgun (WGS) entry which is preliminary data.</text>
</comment>
<keyword evidence="2" id="KW-1185">Reference proteome</keyword>
<sequence length="3031" mass="336290">SGDDSGGERGLLHTWRGYFYSVTPERQLLPRPVLQVALGKRHGVLLVEGGQVYSFGELPWKQSQVPEPEKPALESALSGQRVVAVAAGSFHSGAVTEDGGVHMWGENGSGQCGLSGLSTVPNPTPVALLDSDCSPPQTVPVLELACGEQHTLALSAQREVWAWGSGCQLGLNASVFPVWKPQKVEHLAGRYVLQVACGASHSLALVRCLGPQDVHRPPVDKCRQCNQLLYTMTDKEDHVIISDGHYCPLGVELTEDEGMLEAPAPTPVLKTSPSEPVLPSHTSTSYSPVQAASSAPAHLQDSEKGEESALTNGTLPASDSDASAPSKGGIVSGVKSSPYPDEQAVKDYLKKLSDSTQAEQTAKATAGGLHTLLPSAGGLASSAPSSTLNSLVASCASAVGERVASTYEALSLKKMMNFYLPSGAARPGGPAGLTGDNTTERVRQEDSVQAKKSSSTGDIREEEAEGLRRRLSLPGLLSQGRYAVHLLSSSYALLRKYAMRRSMSVCVCSASSSSTAKARPRVTCEEETVLLSSHTVSPRLLRKAGRPRMRAVALTPLGGAVPEAQEVFPTLQTEVWSWGHCDHGQLGHGDTLARLQPLCIKSLNNKEVVRVAAGAHHSLALTAQSQVFSWGSNSCGQLGHMESPSTVPRLAKLSEGIRVWDLSAGERHTLLLADGDCIQPIIYYSGQQVKEEAEESEAKEVGQWEDGEEEERRTGGYTQQPVLLPFCMNLGYVSNVFAGGQRCVALSDRNVMGFIASLHELASAERKFYCKLCNIKTQIIRPLLELESLSSALGQVVLGLLQTLAGRFSLLCHLTGQHAASLTANLRRGRDVKSLLVLDHAGIFLDCYLEYCTAVGNFQVMGGFQSLTKPSLDFFGKSPELLQRLSECSEENPAMADLLVALFYLPTRHLHEYGRLLLKLATCFEVCSSDYQKLQDSCSKFEALTLQLKRKRKDADYTFHFWKSFPGKMTDSLRKPHRRLICESSNKALTLQNAGRFSVNWFILFNDALVHAQCLSDMLSRITVFPVFFHFLKTHIFPHFSIDLISSSFQFSTHHVFPLATLWVEPIPEEDTGLFGLKVITPEETFTLQASSPMEKAKWLRSINQAVEQALSGGAGQEAAPVSSASGQKMEPPISRTASYTFYKDGRLKEATYEGRWLNGKPNGRGVLKWPDGRIYTGAFKNGLEDGFGEYVAPNKTLNKNDYYQGYWKDGKMHGLGTYRYASGEVYDGSFQDSMRHGHGMLRSGKLNTSSPSVFIGQWLQDKKTGYGVFDDITKGEKYMGMWQDHQRQGTGVVVTQFGLYYEGAFKDNKMMGTGILVSEDDTTYEGEFSDDWTLNGKGVLTMANGDYLEGSFNGEWGSGLKVSGSYFKPHLFDTDKDKTRTVKLGRLCVCAEDKWQAVFEECWTQLGCEAPGRGENCKAWENIAVALTASRRHIQDSPEMLSRSHSRTLESLEVIPQHVGPITLERYHTVRLYLIKACDTPLHPLGRLVETLVAVYRMTYHVGVGANRRLLPQAVNEIKSYLNRIYQIVRFLFPDLPEEGGLIPEPSTNLEDKKEPGSTDAQLESPKPGRVCEQPRLCCFPSCCLASTRRSSPCTLWTRRERTTCTGSVSSASTSSPTSPCSPSWAFSSTKFWPVSVPVSVPAAGEKQQVLSSTKDACFASAVETLQQISTTFTPSDKLQVIQLTFEEITQEVQSLLKQDFLWSMDDLFPVFLYVVLRSSSYQTYSVYVDILVLSIRNLGSEVSLIEDLMDPCVQHGEHGIMFTTLKYMKIYLYLFNCTEISSLLLSDPAREDHLRLAQHFFLSDLHAAVPPAITANHGAGISEASAAANGKRRITRNRNGRSGSKVGGAVTMRQAVEAQVLNPHCELGEHGLRQILTDVIEEVRQSVDQDIDGAEILHSLLNAAWLQSLLKALLSAHDTVAQKDFEPVLPPMPDDLPDDEEATRIVCLVKNKQSLEQKSPENKDFLRKTEKFGDILFLCDHRKVSQSPPGSSSPSAKSSRGGVHSHWDTLRRLTRQRLLGAQSPAPRGLKDPSWCGVRRGSYPPIEPPCQAAAARPYPPPRCKPVSNCQTCCGEPSRCRVCYSDLLWGQSLNRSAPSVYSSVLIGKKRAAHPPSLRLLPPSHQIFINNLCFLIGDNVIEEIDSGEEDEESTEASSSLPTARPWTTSRPVSLHAVLFQRLLHAGDRIIEVNGFPVDGMEPEQVIQLVQARSQGTIMFKVVPITERPVHNQTMLYVRAMADYSPQQDPTIPCADAGMSFRKGDVLEIVDQTDALWWQAKKLPSTTACAGLIPSTNLLKRKQREFWWSQPYQPHGCIQTCKFTFSLHHLHHRFHSLFPFSPTEEDLMALDEKCVEADEEAFESEEDDFCSNIEGIYLDFLSVGFRRSLRLCRRRSHSTTQPSCHTRCPSSCNSALNSPYEEVVRYQRHPQDPHRLVALLGPSGVGVNELRRRLIEMNPNIFQGAVPHTTRAPKAYEESGREYHFTSREVFDNMVYNNRFLEYGEYKGSLYGTSIESVREVLNSRKICVIDIEPNAIQAVRTHELKAYIIYVKPPSLERLQDTRQDSFITTNYYVNRPYKDEDFQEMEEAARKIESHNCQFFDHVIVNDELQDSCVQLLTAVRKAQDEPQWVPASWIRPTAESEGSELFPRCRDPGMEMDGLGGRRGSEMGEQLALEATTDAPPQRRRKKKKTATIDLEDDQADLVNGDTADQATDGEEVVKKPKKKKKSKVAELQLPNELDVEEDDIITDTPPPIPQHSLFSAPQGQSQPVGKVFVERNKRFQAAERSDCRKTSDQMTDMTDFQHIQPLWTTRDVSIRVHESFRCRRSFSYKKTSERMYTPSLIAPSALRPFRVFGLYCHGFLAGYAVWNVVVVYMLAGQHLTALSNLLEQYHGLAYPSQSLLYMLLAISTVAAFDRVNLAKGSMALREFITLDPVALASFLYFSALVLSLSQQMTSDRINLYSSFNSTLWPPGSEHQILHPWVTVNLVVALLVGLAWIFIAARPETDYTECYLMAMEIEPPKLDDKSEMTA</sequence>